<dbReference type="PANTHER" id="PTHR28021">
    <property type="entry name" value="PRESEQUENCE TRANSLOCATED-ASSOCIATED MOTOR SUBUNIT PAM17, MITOCHONDRIAL"/>
    <property type="match status" value="1"/>
</dbReference>
<evidence type="ECO:0000256" key="2">
    <source>
        <dbReference type="ARBA" id="ARBA00006837"/>
    </source>
</evidence>
<dbReference type="AlphaFoldDB" id="A0AAN8A284"/>
<evidence type="ECO:0000256" key="4">
    <source>
        <dbReference type="ARBA" id="ARBA00022692"/>
    </source>
</evidence>
<dbReference type="PANTHER" id="PTHR28021:SF1">
    <property type="entry name" value="PRESEQUENCE TRANSLOCATED-ASSOCIATED MOTOR SUBUNIT PAM17, MITOCHONDRIAL"/>
    <property type="match status" value="1"/>
</dbReference>
<evidence type="ECO:0000256" key="1">
    <source>
        <dbReference type="ARBA" id="ARBA00004448"/>
    </source>
</evidence>
<dbReference type="InterPro" id="IPR013875">
    <property type="entry name" value="Pam17"/>
</dbReference>
<evidence type="ECO:0000313" key="14">
    <source>
        <dbReference type="Proteomes" id="UP001310594"/>
    </source>
</evidence>
<dbReference type="GO" id="GO:0001405">
    <property type="term" value="C:PAM complex, Tim23 associated import motor"/>
    <property type="evidence" value="ECO:0007669"/>
    <property type="project" value="UniProtKB-UniRule"/>
</dbReference>
<gene>
    <name evidence="13" type="primary">PAM17</name>
    <name evidence="13" type="ORF">LTR97_007617</name>
</gene>
<dbReference type="Proteomes" id="UP001310594">
    <property type="component" value="Unassembled WGS sequence"/>
</dbReference>
<comment type="similarity">
    <text evidence="2 12">Belongs to the PAM17 family.</text>
</comment>
<dbReference type="GO" id="GO:0030150">
    <property type="term" value="P:protein import into mitochondrial matrix"/>
    <property type="evidence" value="ECO:0007669"/>
    <property type="project" value="UniProtKB-UniRule"/>
</dbReference>
<evidence type="ECO:0000256" key="7">
    <source>
        <dbReference type="ARBA" id="ARBA00022946"/>
    </source>
</evidence>
<comment type="subcellular location">
    <subcellularLocation>
        <location evidence="1 12">Mitochondrion inner membrane</location>
        <topology evidence="1 12">Multi-pass membrane protein</topology>
    </subcellularLocation>
</comment>
<keyword evidence="4" id="KW-0812">Transmembrane</keyword>
<keyword evidence="10 12" id="KW-0496">Mitochondrion</keyword>
<keyword evidence="7" id="KW-0809">Transit peptide</keyword>
<evidence type="ECO:0000313" key="13">
    <source>
        <dbReference type="EMBL" id="KAK5697479.1"/>
    </source>
</evidence>
<organism evidence="13 14">
    <name type="scientific">Elasticomyces elasticus</name>
    <dbReference type="NCBI Taxonomy" id="574655"/>
    <lineage>
        <taxon>Eukaryota</taxon>
        <taxon>Fungi</taxon>
        <taxon>Dikarya</taxon>
        <taxon>Ascomycota</taxon>
        <taxon>Pezizomycotina</taxon>
        <taxon>Dothideomycetes</taxon>
        <taxon>Dothideomycetidae</taxon>
        <taxon>Mycosphaerellales</taxon>
        <taxon>Teratosphaeriaceae</taxon>
        <taxon>Elasticomyces</taxon>
    </lineage>
</organism>
<keyword evidence="3 12" id="KW-0813">Transport</keyword>
<evidence type="ECO:0000256" key="10">
    <source>
        <dbReference type="ARBA" id="ARBA00023128"/>
    </source>
</evidence>
<comment type="subunit">
    <text evidence="12">Component of the PAM complex.</text>
</comment>
<keyword evidence="6 12" id="KW-0653">Protein transport</keyword>
<evidence type="ECO:0000256" key="9">
    <source>
        <dbReference type="ARBA" id="ARBA00023010"/>
    </source>
</evidence>
<proteinExistence type="inferred from homology"/>
<accession>A0AAN8A284</accession>
<evidence type="ECO:0000256" key="8">
    <source>
        <dbReference type="ARBA" id="ARBA00022989"/>
    </source>
</evidence>
<name>A0AAN8A284_9PEZI</name>
<dbReference type="EMBL" id="JAVRQU010000011">
    <property type="protein sequence ID" value="KAK5697479.1"/>
    <property type="molecule type" value="Genomic_DNA"/>
</dbReference>
<dbReference type="Pfam" id="PF08566">
    <property type="entry name" value="Pam17"/>
    <property type="match status" value="1"/>
</dbReference>
<evidence type="ECO:0000256" key="3">
    <source>
        <dbReference type="ARBA" id="ARBA00022448"/>
    </source>
</evidence>
<keyword evidence="8" id="KW-1133">Transmembrane helix</keyword>
<sequence length="75" mass="8958">MFGVWAARRGWAKAIQGKEKSFYRRIQKYRADPSSSSPQNPIPDYYGEKVASVKDYRRWLKDQRAFKLKKNKNLF</sequence>
<comment type="caution">
    <text evidence="13">The sequence shown here is derived from an EMBL/GenBank/DDBJ whole genome shotgun (WGS) entry which is preliminary data.</text>
</comment>
<keyword evidence="9 12" id="KW-0811">Translocation</keyword>
<evidence type="ECO:0000256" key="12">
    <source>
        <dbReference type="RuleBase" id="RU367146"/>
    </source>
</evidence>
<protein>
    <recommendedName>
        <fullName evidence="12">Presequence translocated-associated motor subunit PAM17</fullName>
    </recommendedName>
</protein>
<evidence type="ECO:0000256" key="5">
    <source>
        <dbReference type="ARBA" id="ARBA00022792"/>
    </source>
</evidence>
<keyword evidence="5 12" id="KW-0999">Mitochondrion inner membrane</keyword>
<keyword evidence="11" id="KW-0472">Membrane</keyword>
<evidence type="ECO:0000256" key="11">
    <source>
        <dbReference type="ARBA" id="ARBA00023136"/>
    </source>
</evidence>
<evidence type="ECO:0000256" key="6">
    <source>
        <dbReference type="ARBA" id="ARBA00022927"/>
    </source>
</evidence>
<comment type="function">
    <text evidence="12">Component of the PAM complex, a complex required for the translocation of transit peptide-containing proteins from the inner membrane into the mitochondrial matrix in an ATP-dependent manner.</text>
</comment>
<reference evidence="13" key="1">
    <citation type="submission" date="2023-08" db="EMBL/GenBank/DDBJ databases">
        <title>Black Yeasts Isolated from many extreme environments.</title>
        <authorList>
            <person name="Coleine C."/>
            <person name="Stajich J.E."/>
            <person name="Selbmann L."/>
        </authorList>
    </citation>
    <scope>NUCLEOTIDE SEQUENCE</scope>
    <source>
        <strain evidence="13">CCFEE 5810</strain>
    </source>
</reference>